<dbReference type="EMBL" id="JANBPU010000015">
    <property type="protein sequence ID" value="KAJ1920309.1"/>
    <property type="molecule type" value="Genomic_DNA"/>
</dbReference>
<dbReference type="AlphaFoldDB" id="A0A9W8A4U4"/>
<feature type="transmembrane region" description="Helical" evidence="7">
    <location>
        <begin position="305"/>
        <end position="324"/>
    </location>
</feature>
<feature type="transmembrane region" description="Helical" evidence="7">
    <location>
        <begin position="358"/>
        <end position="376"/>
    </location>
</feature>
<dbReference type="OrthoDB" id="29023at2759"/>
<reference evidence="8" key="1">
    <citation type="submission" date="2022-07" db="EMBL/GenBank/DDBJ databases">
        <title>Phylogenomic reconstructions and comparative analyses of Kickxellomycotina fungi.</title>
        <authorList>
            <person name="Reynolds N.K."/>
            <person name="Stajich J.E."/>
            <person name="Barry K."/>
            <person name="Grigoriev I.V."/>
            <person name="Crous P."/>
            <person name="Smith M.E."/>
        </authorList>
    </citation>
    <scope>NUCLEOTIDE SEQUENCE</scope>
    <source>
        <strain evidence="8">NBRC 100468</strain>
    </source>
</reference>
<evidence type="ECO:0000256" key="3">
    <source>
        <dbReference type="ARBA" id="ARBA00022692"/>
    </source>
</evidence>
<feature type="region of interest" description="Disordered" evidence="6">
    <location>
        <begin position="1"/>
        <end position="40"/>
    </location>
</feature>
<evidence type="ECO:0000313" key="9">
    <source>
        <dbReference type="Proteomes" id="UP001150538"/>
    </source>
</evidence>
<name>A0A9W8A4U4_9FUNG</name>
<dbReference type="Proteomes" id="UP001150538">
    <property type="component" value="Unassembled WGS sequence"/>
</dbReference>
<evidence type="ECO:0000256" key="5">
    <source>
        <dbReference type="ARBA" id="ARBA00023136"/>
    </source>
</evidence>
<gene>
    <name evidence="8" type="ORF">H4219_001422</name>
</gene>
<proteinExistence type="inferred from homology"/>
<evidence type="ECO:0000256" key="6">
    <source>
        <dbReference type="SAM" id="MobiDB-lite"/>
    </source>
</evidence>
<feature type="compositionally biased region" description="Low complexity" evidence="6">
    <location>
        <begin position="21"/>
        <end position="40"/>
    </location>
</feature>
<evidence type="ECO:0000256" key="2">
    <source>
        <dbReference type="ARBA" id="ARBA00008803"/>
    </source>
</evidence>
<comment type="caution">
    <text evidence="8">The sequence shown here is derived from an EMBL/GenBank/DDBJ whole genome shotgun (WGS) entry which is preliminary data.</text>
</comment>
<accession>A0A9W8A4U4</accession>
<dbReference type="InterPro" id="IPR008010">
    <property type="entry name" value="Tatp1"/>
</dbReference>
<dbReference type="GO" id="GO:0005789">
    <property type="term" value="C:endoplasmic reticulum membrane"/>
    <property type="evidence" value="ECO:0007669"/>
    <property type="project" value="TreeGrafter"/>
</dbReference>
<dbReference type="Pfam" id="PF05346">
    <property type="entry name" value="DUF747"/>
    <property type="match status" value="1"/>
</dbReference>
<evidence type="ECO:0000256" key="7">
    <source>
        <dbReference type="SAM" id="Phobius"/>
    </source>
</evidence>
<comment type="similarity">
    <text evidence="2">Belongs to the TAPT1 family.</text>
</comment>
<feature type="region of interest" description="Disordered" evidence="6">
    <location>
        <begin position="613"/>
        <end position="634"/>
    </location>
</feature>
<protein>
    <submittedName>
        <fullName evidence="8">Uncharacterized protein</fullName>
    </submittedName>
</protein>
<feature type="compositionally biased region" description="Basic and acidic residues" evidence="6">
    <location>
        <begin position="1"/>
        <end position="19"/>
    </location>
</feature>
<feature type="region of interest" description="Disordered" evidence="6">
    <location>
        <begin position="761"/>
        <end position="780"/>
    </location>
</feature>
<sequence>MTISGEHENNGRGSEEGVKEAQTVPSPQQAPSSVASTTSAVIKSPSSYNATYFENDSEVKVQDTANITSTPACTTTTTTTTTTTAAITNGQLPELEKRYSEGSSLDKSDSAIDKSENNSIVNGYSETFGLTHRKSYSVSRIDLKDIFRDDDRRHSHFSHHNPKEPLKPFPDMPLPENKRRKESLVKMGKAAAKSSSNRQRSTIKDLVFGQLKDETSIIESDPNIQIKWERVLNYIQIPFQIENLMTFGMLTCLDTLLHTMTIVPLQMVIAIFLMMINAVFKVFGLFKVNTNPKVAQYFKLKPAHIYTAMKGALLIITCFLLGSVDTAKLYHSIRGQNTIKLAVIFGALDVTDRLCASLGLDIISSMYLTVISTIFTRSERIKKRKVVAKWSRFAWHFILALGYMLIHTMIIYYQMITWNVAVNSYGQQLLTLLISNQFVEIKGTVFKRWEKENLFQLSCADIVERFQLLIFLIIISGHNSLELISSSSSTLSALFQGQSQSPTQTFAGGASTATGSSILPNSATFPTIPQDFPKQEPTDYGSTVPSAFSALSSPFLTPMFNHLVAPVLIIYGSELIIDWLKHAFITKLNWIRPQVYTHYRNILCQELVKTQSPLHTPQHRRHHSDRGGSSNDDGEYSGYIGHRRSSGVKHSLKASRRMGFMSLPLVCVIFRVCAQSVRSGLGQVIGTNLTNSIQKMVCDMIVPCRYIPFGSQILKLTRFLNEIWLVVCIATIYIVLLVFKLFLGITLVRFAQKQSQVHDDMIKSKPSVSNSNSDKDNENKKYYTDYKGLETLERKKLLSLVTDPNDAEWEARRPKWSLETVERYELFKSRIP</sequence>
<evidence type="ECO:0000256" key="1">
    <source>
        <dbReference type="ARBA" id="ARBA00004141"/>
    </source>
</evidence>
<evidence type="ECO:0000256" key="4">
    <source>
        <dbReference type="ARBA" id="ARBA00022989"/>
    </source>
</evidence>
<feature type="transmembrane region" description="Helical" evidence="7">
    <location>
        <begin position="262"/>
        <end position="284"/>
    </location>
</feature>
<dbReference type="PANTHER" id="PTHR13317">
    <property type="entry name" value="TRANSMEMBRANE ANTERIOR POSTERIOR TRANSFORMATION PROTEIN 1 HOMOLOG"/>
    <property type="match status" value="1"/>
</dbReference>
<dbReference type="PANTHER" id="PTHR13317:SF4">
    <property type="entry name" value="TRANSMEMBRANE ANTERIOR POSTERIOR TRANSFORMATION PROTEIN 1 HOMOLOG"/>
    <property type="match status" value="1"/>
</dbReference>
<keyword evidence="3 7" id="KW-0812">Transmembrane</keyword>
<feature type="transmembrane region" description="Helical" evidence="7">
    <location>
        <begin position="723"/>
        <end position="743"/>
    </location>
</feature>
<keyword evidence="9" id="KW-1185">Reference proteome</keyword>
<keyword evidence="4 7" id="KW-1133">Transmembrane helix</keyword>
<feature type="region of interest" description="Disordered" evidence="6">
    <location>
        <begin position="89"/>
        <end position="115"/>
    </location>
</feature>
<feature type="transmembrane region" description="Helical" evidence="7">
    <location>
        <begin position="397"/>
        <end position="416"/>
    </location>
</feature>
<evidence type="ECO:0000313" key="8">
    <source>
        <dbReference type="EMBL" id="KAJ1920309.1"/>
    </source>
</evidence>
<feature type="region of interest" description="Disordered" evidence="6">
    <location>
        <begin position="153"/>
        <end position="175"/>
    </location>
</feature>
<keyword evidence="5 7" id="KW-0472">Membrane</keyword>
<feature type="compositionally biased region" description="Basic and acidic residues" evidence="6">
    <location>
        <begin position="94"/>
        <end position="115"/>
    </location>
</feature>
<organism evidence="8 9">
    <name type="scientific">Mycoemilia scoparia</name>
    <dbReference type="NCBI Taxonomy" id="417184"/>
    <lineage>
        <taxon>Eukaryota</taxon>
        <taxon>Fungi</taxon>
        <taxon>Fungi incertae sedis</taxon>
        <taxon>Zoopagomycota</taxon>
        <taxon>Kickxellomycotina</taxon>
        <taxon>Kickxellomycetes</taxon>
        <taxon>Kickxellales</taxon>
        <taxon>Kickxellaceae</taxon>
        <taxon>Mycoemilia</taxon>
    </lineage>
</organism>
<comment type="subcellular location">
    <subcellularLocation>
        <location evidence="1">Membrane</location>
        <topology evidence="1">Multi-pass membrane protein</topology>
    </subcellularLocation>
</comment>